<keyword evidence="10" id="KW-0413">Isomerase</keyword>
<accession>A0AAT9GA88</accession>
<reference evidence="10" key="1">
    <citation type="submission" date="2024-01" db="EMBL/GenBank/DDBJ databases">
        <title>Sequencing the genomes of a sandfly, Sergentomyia squamirostris, and its two endosymbionts.</title>
        <authorList>
            <person name="Itokawa K."/>
            <person name="Sanjoba C."/>
        </authorList>
    </citation>
    <scope>NUCLEOTIDE SEQUENCE</scope>
    <source>
        <strain evidence="10">RiSSQ</strain>
    </source>
</reference>
<evidence type="ECO:0000256" key="1">
    <source>
        <dbReference type="ARBA" id="ARBA00008165"/>
    </source>
</evidence>
<gene>
    <name evidence="10" type="ORF">DMENIID0002_13520</name>
</gene>
<feature type="domain" description="SIS" evidence="9">
    <location>
        <begin position="35"/>
        <end position="177"/>
    </location>
</feature>
<organism evidence="10">
    <name type="scientific">Candidatus Tisiphia endosymbiont of Sergentomyia squamirostris</name>
    <dbReference type="NCBI Taxonomy" id="3113639"/>
    <lineage>
        <taxon>Bacteria</taxon>
        <taxon>Pseudomonadati</taxon>
        <taxon>Pseudomonadota</taxon>
        <taxon>Alphaproteobacteria</taxon>
        <taxon>Rickettsiales</taxon>
        <taxon>Rickettsiaceae</taxon>
        <taxon>Rickettsieae</taxon>
        <taxon>Candidatus Tisiphia</taxon>
    </lineage>
</organism>
<name>A0AAT9GA88_9RICK</name>
<evidence type="ECO:0000313" key="10">
    <source>
        <dbReference type="EMBL" id="BFD46706.1"/>
    </source>
</evidence>
<keyword evidence="2" id="KW-0677">Repeat</keyword>
<feature type="site" description="Catalytically relevant" evidence="6">
    <location>
        <position position="105"/>
    </location>
</feature>
<dbReference type="Gene3D" id="3.40.50.10490">
    <property type="entry name" value="Glucose-6-phosphate isomerase like protein, domain 1"/>
    <property type="match status" value="1"/>
</dbReference>
<dbReference type="NCBIfam" id="TIGR00393">
    <property type="entry name" value="kpsF"/>
    <property type="match status" value="1"/>
</dbReference>
<feature type="binding site" evidence="5">
    <location>
        <position position="76"/>
    </location>
    <ligand>
        <name>Zn(2+)</name>
        <dbReference type="ChEBI" id="CHEBI:29105"/>
    </ligand>
</feature>
<dbReference type="InterPro" id="IPR000644">
    <property type="entry name" value="CBS_dom"/>
</dbReference>
<sequence>MKIPYHCDVAKGVILKESAALVELSNNIPSDFNNIVDYIINCKGRVILTGIGKSGYIAHKIAASFASTGTAAFYLHPAEASHGDLGMVTDNDVVFMLSNSGETRELFDIMKYCKRFSIKIIAMTMNANSTIAINSDFLLLIPRINEASYIAAPTTSSVMMLSLGDALTTSVHEARGFSEDDFRLYHPGGKIGANLIKVESLMRVKDQLPLVYADTSFTDTILVMNQKSLGCAIVVDKDLSLVGIITDGDLRRHINDKIDMKYACDVMTSNPKQISPSKLAGEALGVMNSKSITSIPVTENNIVIGIIHIHDLLRAGIS</sequence>
<dbReference type="GO" id="GO:0019146">
    <property type="term" value="F:arabinose-5-phosphate isomerase activity"/>
    <property type="evidence" value="ECO:0007669"/>
    <property type="project" value="UniProtKB-ARBA"/>
</dbReference>
<evidence type="ECO:0000256" key="3">
    <source>
        <dbReference type="ARBA" id="ARBA00023122"/>
    </source>
</evidence>
<dbReference type="Pfam" id="PF01380">
    <property type="entry name" value="SIS"/>
    <property type="match status" value="1"/>
</dbReference>
<feature type="domain" description="CBS" evidence="8">
    <location>
        <begin position="267"/>
        <end position="318"/>
    </location>
</feature>
<dbReference type="EMBL" id="AP029170">
    <property type="protein sequence ID" value="BFD46706.1"/>
    <property type="molecule type" value="Genomic_DNA"/>
</dbReference>
<dbReference type="GO" id="GO:0005975">
    <property type="term" value="P:carbohydrate metabolic process"/>
    <property type="evidence" value="ECO:0007669"/>
    <property type="project" value="InterPro"/>
</dbReference>
<protein>
    <submittedName>
        <fullName evidence="10">KpsF/GutQ family sugar-phosphate isomerase</fullName>
    </submittedName>
</protein>
<evidence type="ECO:0000256" key="5">
    <source>
        <dbReference type="PIRSR" id="PIRSR004692-2"/>
    </source>
</evidence>
<dbReference type="FunFam" id="3.40.50.10490:FF:000011">
    <property type="entry name" value="Arabinose 5-phosphate isomerase"/>
    <property type="match status" value="1"/>
</dbReference>
<dbReference type="InterPro" id="IPR035474">
    <property type="entry name" value="SIS_Kpsf"/>
</dbReference>
<feature type="domain" description="CBS" evidence="8">
    <location>
        <begin position="202"/>
        <end position="260"/>
    </location>
</feature>
<dbReference type="PIRSF" id="PIRSF004692">
    <property type="entry name" value="KdsD_KpsF"/>
    <property type="match status" value="1"/>
</dbReference>
<dbReference type="InterPro" id="IPR050986">
    <property type="entry name" value="GutQ/KpsF_isomerases"/>
</dbReference>
<dbReference type="PANTHER" id="PTHR42745:SF1">
    <property type="entry name" value="ARABINOSE 5-PHOSPHATE ISOMERASE KDSD"/>
    <property type="match status" value="1"/>
</dbReference>
<feature type="site" description="Catalytically relevant" evidence="6">
    <location>
        <position position="186"/>
    </location>
</feature>
<keyword evidence="5" id="KW-0479">Metal-binding</keyword>
<proteinExistence type="inferred from homology"/>
<feature type="site" description="Catalytically relevant" evidence="6">
    <location>
        <position position="53"/>
    </location>
</feature>
<dbReference type="InterPro" id="IPR001347">
    <property type="entry name" value="SIS_dom"/>
</dbReference>
<evidence type="ECO:0000256" key="4">
    <source>
        <dbReference type="PIRNR" id="PIRNR004692"/>
    </source>
</evidence>
<dbReference type="AlphaFoldDB" id="A0AAT9GA88"/>
<dbReference type="SMART" id="SM00116">
    <property type="entry name" value="CBS"/>
    <property type="match status" value="2"/>
</dbReference>
<evidence type="ECO:0000256" key="6">
    <source>
        <dbReference type="PIRSR" id="PIRSR004692-3"/>
    </source>
</evidence>
<dbReference type="CDD" id="cd05014">
    <property type="entry name" value="SIS_Kpsf"/>
    <property type="match status" value="1"/>
</dbReference>
<evidence type="ECO:0000259" key="8">
    <source>
        <dbReference type="PROSITE" id="PS51371"/>
    </source>
</evidence>
<dbReference type="GO" id="GO:0046872">
    <property type="term" value="F:metal ion binding"/>
    <property type="evidence" value="ECO:0007669"/>
    <property type="project" value="UniProtKB-KW"/>
</dbReference>
<evidence type="ECO:0000259" key="9">
    <source>
        <dbReference type="PROSITE" id="PS51464"/>
    </source>
</evidence>
<keyword evidence="5" id="KW-0862">Zinc</keyword>
<dbReference type="Gene3D" id="3.10.580.10">
    <property type="entry name" value="CBS-domain"/>
    <property type="match status" value="1"/>
</dbReference>
<dbReference type="PANTHER" id="PTHR42745">
    <property type="match status" value="1"/>
</dbReference>
<evidence type="ECO:0000256" key="2">
    <source>
        <dbReference type="ARBA" id="ARBA00022737"/>
    </source>
</evidence>
<dbReference type="CDD" id="cd04604">
    <property type="entry name" value="CBS_pair_SIS_assoc"/>
    <property type="match status" value="1"/>
</dbReference>
<evidence type="ECO:0000256" key="7">
    <source>
        <dbReference type="PROSITE-ProRule" id="PRU00703"/>
    </source>
</evidence>
<keyword evidence="3 7" id="KW-0129">CBS domain</keyword>
<dbReference type="Pfam" id="PF00571">
    <property type="entry name" value="CBS"/>
    <property type="match status" value="2"/>
</dbReference>
<dbReference type="InterPro" id="IPR046348">
    <property type="entry name" value="SIS_dom_sf"/>
</dbReference>
<dbReference type="GO" id="GO:0097367">
    <property type="term" value="F:carbohydrate derivative binding"/>
    <property type="evidence" value="ECO:0007669"/>
    <property type="project" value="InterPro"/>
</dbReference>
<dbReference type="SUPFAM" id="SSF53697">
    <property type="entry name" value="SIS domain"/>
    <property type="match status" value="1"/>
</dbReference>
<dbReference type="InterPro" id="IPR046342">
    <property type="entry name" value="CBS_dom_sf"/>
</dbReference>
<feature type="site" description="Catalytically relevant" evidence="6">
    <location>
        <position position="146"/>
    </location>
</feature>
<dbReference type="GO" id="GO:1901135">
    <property type="term" value="P:carbohydrate derivative metabolic process"/>
    <property type="evidence" value="ECO:0007669"/>
    <property type="project" value="InterPro"/>
</dbReference>
<dbReference type="PROSITE" id="PS51371">
    <property type="entry name" value="CBS"/>
    <property type="match status" value="2"/>
</dbReference>
<dbReference type="InterPro" id="IPR004800">
    <property type="entry name" value="KdsD/KpsF-type"/>
</dbReference>
<comment type="similarity">
    <text evidence="1 4">Belongs to the SIS family. GutQ/KpsF subfamily.</text>
</comment>
<dbReference type="PROSITE" id="PS51464">
    <property type="entry name" value="SIS"/>
    <property type="match status" value="1"/>
</dbReference>